<dbReference type="EMBL" id="JXXN02005110">
    <property type="protein sequence ID" value="THD20128.1"/>
    <property type="molecule type" value="Genomic_DNA"/>
</dbReference>
<dbReference type="InterPro" id="IPR028268">
    <property type="entry name" value="Pianissimo_fam"/>
</dbReference>
<comment type="caution">
    <text evidence="4">The sequence shown here is derived from an EMBL/GenBank/DDBJ whole genome shotgun (WGS) entry which is preliminary data.</text>
</comment>
<dbReference type="PANTHER" id="PTHR13298">
    <property type="entry name" value="CYTOSOLIC REGULATOR PIANISSIMO"/>
    <property type="match status" value="1"/>
</dbReference>
<proteinExistence type="inferred from homology"/>
<dbReference type="Proteomes" id="UP000230066">
    <property type="component" value="Unassembled WGS sequence"/>
</dbReference>
<feature type="region of interest" description="Disordered" evidence="2">
    <location>
        <begin position="766"/>
        <end position="785"/>
    </location>
</feature>
<dbReference type="GO" id="GO:0031932">
    <property type="term" value="C:TORC2 complex"/>
    <property type="evidence" value="ECO:0007669"/>
    <property type="project" value="InterPro"/>
</dbReference>
<name>A0A4E0REC5_FASHE</name>
<feature type="region of interest" description="Disordered" evidence="2">
    <location>
        <begin position="1155"/>
        <end position="1175"/>
    </location>
</feature>
<dbReference type="InterPro" id="IPR028267">
    <property type="entry name" value="Pianissimo_N"/>
</dbReference>
<feature type="compositionally biased region" description="Basic and acidic residues" evidence="2">
    <location>
        <begin position="86"/>
        <end position="95"/>
    </location>
</feature>
<evidence type="ECO:0000313" key="4">
    <source>
        <dbReference type="EMBL" id="THD20128.1"/>
    </source>
</evidence>
<evidence type="ECO:0000256" key="2">
    <source>
        <dbReference type="SAM" id="MobiDB-lite"/>
    </source>
</evidence>
<sequence length="1403" mass="152802">MDLLIARCLDLSYLPDEHNDRQPVISPFSHQDAHRSAGFRSARFRIPHPSSHNSSKPLVGSDSTQAFTLINSSFARRATRIHPRMRKLDRSDSKSVRPVSPSSSDPRHSLDVIDDTVSAAPSPPGCLTSSSLVSGVGERQLFLRLAYHLVRVAPHLLPYSIIQALAAPCLRAGRFQAAGGGSIGPLGRPPDALHRFPAPEAARPVALGMLPRHLATGCDQIRIPSENENNPITSDVALRTCLLILAELVILAPEHVAMISDIKATAVSPPLECESRNSTQLDDPSTLKRKDSVIVQALMSAFASCSAMGCIHPTRIQEAVLLALLSLLNHTDTARFFPVTHIAKFFVPFTSVVANNFSPRTMFDTYPTYMSCAKTCLTMMFRSWSGLFYFLHDGLPCLQTLMYTLAVSSEMRNQILDLLFGLFPDLPKPHPSTKDIDPAILGLSEALANCAPTTLPVVQVNLPCSADGHSMSTRFRSGSRVDRTHGPSVLVRRRSPPTAWDIQGGFVAAEGLRVFPRPVSVSPGLDLMDSYSALLLATLIQAGLYEGLIGAISDSNQVISVRAGLLLGLLAYRASTLLPHNHPAAQRLHHCGLLRSGSGVNQLSVVWLERVHRVMRAHDLRHARPASLVLAPIHSPFLECLARQSRTTPTQSNILDDVLPSADNANLSETWLDQIISQSGVLPASVPKLSFLSTRGVHNVMNNEPPKPPDRWDWELLASFGRLLGHSRSMLSWERKTRIRFLHRLMDFFTPTFTGDSKSTDRLVATSGRSSSIPNTFPAKKSHVKEPVGANKNVNHNTGAFTTSTALFQPKDQVGSLTRGPRSLTALSATYGTTESLVSSPFPSTDVSSTSTNLASLPFTWPHSSAAGVLIAGLIPHLALYPQNSEPGKLLSRFLSATQETFERSLPPVTDSATADTDFSSSWDADQTALFSSTQLAESCSGLIILALGRLTSSDAGESRLEGSELCAIFHRVLLPTGSDVRTGRKTSLVHAKGEILSRHCKILLSSLDFTRPGRLGHQLLTAAVNGATKPVRMYSVQLIRLLFRLQLPFLSSWCVDLVVKLCLDPSKQVASHALQVLEEICSDSVNVHALARSILPEPSRTPSHSDPETDPITPFAFRLLDPRSGTIGYRIFSQILTQSGPFRRLSGTSVAHSGLNTPGERVDESVVSSPQPSPFVTPDCPHPITAPVHWVLEVTKQYFNVAYALEVDSRLWSLFTGPIGNSTGKSWNQWTMGTNQNGTHQLYSMPLFACFARHFARTSSPMDADSDAEPDMVSDTYLQNPPGLHCNQRDVFHFDETVGVSDSVTPSGVYLPPALVSNHSGTWTGEAVGNYWSCPLPRHPYGCLAEHTAGMELMLERGDLDVSSFLYVGLDQRGFLRFLQCSFDSLSVIGSVVLALSSECQI</sequence>
<evidence type="ECO:0000313" key="5">
    <source>
        <dbReference type="Proteomes" id="UP000230066"/>
    </source>
</evidence>
<feature type="region of interest" description="Disordered" evidence="2">
    <location>
        <begin position="81"/>
        <end position="110"/>
    </location>
</feature>
<dbReference type="PANTHER" id="PTHR13298:SF11">
    <property type="entry name" value="RAPAMYCIN-INSENSITIVE COMPANION OF MTOR"/>
    <property type="match status" value="1"/>
</dbReference>
<gene>
    <name evidence="4" type="ORF">D915_009215</name>
</gene>
<evidence type="ECO:0000259" key="3">
    <source>
        <dbReference type="SMART" id="SM01308"/>
    </source>
</evidence>
<evidence type="ECO:0000256" key="1">
    <source>
        <dbReference type="ARBA" id="ARBA00008878"/>
    </source>
</evidence>
<accession>A0A4E0REC5</accession>
<feature type="domain" description="Rapamycin-insensitive companion of mTOR N-terminal" evidence="3">
    <location>
        <begin position="5"/>
        <end position="579"/>
    </location>
</feature>
<dbReference type="InterPro" id="IPR016024">
    <property type="entry name" value="ARM-type_fold"/>
</dbReference>
<dbReference type="SMART" id="SM01308">
    <property type="entry name" value="RICTOR_N"/>
    <property type="match status" value="1"/>
</dbReference>
<protein>
    <recommendedName>
        <fullName evidence="3">Rapamycin-insensitive companion of mTOR N-terminal domain-containing protein</fullName>
    </recommendedName>
</protein>
<dbReference type="Pfam" id="PF14664">
    <property type="entry name" value="RICTOR_N"/>
    <property type="match status" value="2"/>
</dbReference>
<reference evidence="4" key="1">
    <citation type="submission" date="2019-03" db="EMBL/GenBank/DDBJ databases">
        <title>Improved annotation for the trematode Fasciola hepatica.</title>
        <authorList>
            <person name="Choi Y.-J."/>
            <person name="Martin J."/>
            <person name="Mitreva M."/>
        </authorList>
    </citation>
    <scope>NUCLEOTIDE SEQUENCE [LARGE SCALE GENOMIC DNA]</scope>
</reference>
<keyword evidence="5" id="KW-1185">Reference proteome</keyword>
<dbReference type="GO" id="GO:0038203">
    <property type="term" value="P:TORC2 signaling"/>
    <property type="evidence" value="ECO:0007669"/>
    <property type="project" value="TreeGrafter"/>
</dbReference>
<comment type="similarity">
    <text evidence="1">Belongs to the RICTOR family.</text>
</comment>
<organism evidence="4 5">
    <name type="scientific">Fasciola hepatica</name>
    <name type="common">Liver fluke</name>
    <dbReference type="NCBI Taxonomy" id="6192"/>
    <lineage>
        <taxon>Eukaryota</taxon>
        <taxon>Metazoa</taxon>
        <taxon>Spiralia</taxon>
        <taxon>Lophotrochozoa</taxon>
        <taxon>Platyhelminthes</taxon>
        <taxon>Trematoda</taxon>
        <taxon>Digenea</taxon>
        <taxon>Plagiorchiida</taxon>
        <taxon>Echinostomata</taxon>
        <taxon>Echinostomatoidea</taxon>
        <taxon>Fasciolidae</taxon>
        <taxon>Fasciola</taxon>
    </lineage>
</organism>
<dbReference type="SUPFAM" id="SSF48371">
    <property type="entry name" value="ARM repeat"/>
    <property type="match status" value="1"/>
</dbReference>
<feature type="compositionally biased region" description="Low complexity" evidence="2">
    <location>
        <begin position="1166"/>
        <end position="1175"/>
    </location>
</feature>